<dbReference type="Pfam" id="PF01057">
    <property type="entry name" value="Parvo_NS1"/>
    <property type="match status" value="1"/>
</dbReference>
<accession>A0A8A4XDC2</accession>
<comment type="subcellular location">
    <subcellularLocation>
        <location evidence="1">Host nucleus</location>
    </subcellularLocation>
</comment>
<protein>
    <submittedName>
        <fullName evidence="8">Nonstructural protein 1</fullName>
    </submittedName>
</protein>
<organism evidence="8">
    <name type="scientific">Turdus pallidus parvoviridae sp</name>
    <dbReference type="NCBI Taxonomy" id="2794526"/>
    <lineage>
        <taxon>Viruses</taxon>
        <taxon>Monodnaviria</taxon>
        <taxon>Shotokuvirae</taxon>
        <taxon>Cossaviricota</taxon>
        <taxon>Quintoviricetes</taxon>
        <taxon>Piccovirales</taxon>
        <taxon>Parvoviridae</taxon>
    </lineage>
</organism>
<dbReference type="GO" id="GO:0019079">
    <property type="term" value="P:viral genome replication"/>
    <property type="evidence" value="ECO:0007669"/>
    <property type="project" value="InterPro"/>
</dbReference>
<name>A0A8A4XDC2_9VIRU</name>
<evidence type="ECO:0000256" key="6">
    <source>
        <dbReference type="SAM" id="MobiDB-lite"/>
    </source>
</evidence>
<evidence type="ECO:0000313" key="8">
    <source>
        <dbReference type="EMBL" id="QTE03754.1"/>
    </source>
</evidence>
<evidence type="ECO:0000256" key="3">
    <source>
        <dbReference type="ARBA" id="ARBA00022705"/>
    </source>
</evidence>
<feature type="compositionally biased region" description="Acidic residues" evidence="6">
    <location>
        <begin position="547"/>
        <end position="556"/>
    </location>
</feature>
<dbReference type="GO" id="GO:0005524">
    <property type="term" value="F:ATP binding"/>
    <property type="evidence" value="ECO:0007669"/>
    <property type="project" value="UniProtKB-KW"/>
</dbReference>
<dbReference type="Gene3D" id="3.40.50.300">
    <property type="entry name" value="P-loop containing nucleotide triphosphate hydrolases"/>
    <property type="match status" value="1"/>
</dbReference>
<keyword evidence="4" id="KW-0547">Nucleotide-binding</keyword>
<evidence type="ECO:0000256" key="4">
    <source>
        <dbReference type="ARBA" id="ARBA00022741"/>
    </source>
</evidence>
<keyword evidence="3" id="KW-0235">DNA replication</keyword>
<dbReference type="GO" id="GO:0006260">
    <property type="term" value="P:DNA replication"/>
    <property type="evidence" value="ECO:0007669"/>
    <property type="project" value="UniProtKB-KW"/>
</dbReference>
<proteinExistence type="predicted"/>
<keyword evidence="5" id="KW-0067">ATP-binding</keyword>
<feature type="domain" description="SF3 helicase" evidence="7">
    <location>
        <begin position="317"/>
        <end position="524"/>
    </location>
</feature>
<keyword evidence="2" id="KW-1048">Host nucleus</keyword>
<evidence type="ECO:0000256" key="5">
    <source>
        <dbReference type="ARBA" id="ARBA00022840"/>
    </source>
</evidence>
<evidence type="ECO:0000256" key="2">
    <source>
        <dbReference type="ARBA" id="ARBA00022562"/>
    </source>
</evidence>
<sequence length="577" mass="66669">MQTFKQNEEDFEAGRWLERKPAKLYRGTAWHYSLIFQVKTTSKYNELSVEEIQRYCKVSPSGKLYCDNELEDGLLKSYWIGAVGTLNKVDDLTITFHDGNADNGCQYNGYHWHGAGYFRVDPQRDSRWGRKLDELSKASGETVFLSQAIEYVPALVQHIHEEPRQPLLVRGPVYQKYVDMEPVKGGKQRGEGPTTSTDSPDWDRTNLKQDATFFRIVNLAKLMAKYKCADLGVLTNKIRTQKKDWSKFLELKCASSWDTISKKAVELYCSEECVKTLDERMSEAPSWAGECETYYDRDRSRSVFNQWIEHNGFDRSSFVDQLFAVLSRRDKKKNTFMLQGATCAGKSWLLRSLSYFYPFYGEVHGMGNYNFAYQGCLDKALIFMEEPMLEPSTVDHAKQVLEGAQTLVNVKCKAPQLLQPTPVLITSNHDLWKWCPGERETLMTRMYLYHCKRAPWLKEIKKSLNPTFWWELYHNWSVEQEGLIEADAKEAEEALMRDNSPFECENASVENNRKFDKKQELIRKRFQNDKSGADGPSAKRRLVPADSDTENGDELADIQPLRFELQSPGHGDYDPAK</sequence>
<dbReference type="SUPFAM" id="SSF52540">
    <property type="entry name" value="P-loop containing nucleoside triphosphate hydrolases"/>
    <property type="match status" value="1"/>
</dbReference>
<dbReference type="InterPro" id="IPR014015">
    <property type="entry name" value="Helicase_SF3_DNA-vir"/>
</dbReference>
<feature type="region of interest" description="Disordered" evidence="6">
    <location>
        <begin position="182"/>
        <end position="202"/>
    </location>
</feature>
<feature type="region of interest" description="Disordered" evidence="6">
    <location>
        <begin position="525"/>
        <end position="577"/>
    </location>
</feature>
<reference evidence="8" key="1">
    <citation type="submission" date="2020-09" db="EMBL/GenBank/DDBJ databases">
        <title>Parvovirus dark matter in the feces of wild birds.</title>
        <authorList>
            <person name="Dai Z."/>
            <person name="Yang S."/>
            <person name="Zhang W."/>
        </authorList>
    </citation>
    <scope>NUCLEOTIDE SEQUENCE</scope>
    <source>
        <strain evidence="8">Thr95par022</strain>
    </source>
</reference>
<dbReference type="PROSITE" id="PS51206">
    <property type="entry name" value="SF3_HELICASE_1"/>
    <property type="match status" value="1"/>
</dbReference>
<dbReference type="GO" id="GO:0042025">
    <property type="term" value="C:host cell nucleus"/>
    <property type="evidence" value="ECO:0007669"/>
    <property type="project" value="UniProtKB-SubCell"/>
</dbReference>
<evidence type="ECO:0000259" key="7">
    <source>
        <dbReference type="PROSITE" id="PS51206"/>
    </source>
</evidence>
<dbReference type="InterPro" id="IPR027417">
    <property type="entry name" value="P-loop_NTPase"/>
</dbReference>
<dbReference type="EMBL" id="MW046382">
    <property type="protein sequence ID" value="QTE03754.1"/>
    <property type="molecule type" value="Genomic_DNA"/>
</dbReference>
<dbReference type="InterPro" id="IPR001257">
    <property type="entry name" value="Parvovirus_NS1_helicase"/>
</dbReference>
<evidence type="ECO:0000256" key="1">
    <source>
        <dbReference type="ARBA" id="ARBA00004147"/>
    </source>
</evidence>